<dbReference type="InterPro" id="IPR024445">
    <property type="entry name" value="Tnp_ISXO2-like"/>
</dbReference>
<evidence type="ECO:0000313" key="2">
    <source>
        <dbReference type="EnsemblMetazoa" id="AMEM007682-PA"/>
    </source>
</evidence>
<dbReference type="Proteomes" id="UP000075903">
    <property type="component" value="Unassembled WGS sequence"/>
</dbReference>
<protein>
    <submittedName>
        <fullName evidence="2">DDE_Tnp_IS1595 domain-containing protein</fullName>
    </submittedName>
</protein>
<dbReference type="AlphaFoldDB" id="A0A182V2B1"/>
<dbReference type="VEuPathDB" id="VectorBase:AMEM007682"/>
<dbReference type="Pfam" id="PF12762">
    <property type="entry name" value="DDE_Tnp_IS1595"/>
    <property type="match status" value="1"/>
</dbReference>
<dbReference type="PANTHER" id="PTHR47163:SF3">
    <property type="entry name" value="PROTEIN CBG18017"/>
    <property type="match status" value="1"/>
</dbReference>
<dbReference type="STRING" id="30066.A0A182V2B1"/>
<reference evidence="2" key="1">
    <citation type="submission" date="2020-05" db="UniProtKB">
        <authorList>
            <consortium name="EnsemblMetazoa"/>
        </authorList>
    </citation>
    <scope>IDENTIFICATION</scope>
    <source>
        <strain evidence="2">MAF</strain>
    </source>
</reference>
<dbReference type="EnsemblMetazoa" id="AMEM007682-RA">
    <property type="protein sequence ID" value="AMEM007682-PA"/>
    <property type="gene ID" value="AMEM007682"/>
</dbReference>
<dbReference type="NCBIfam" id="NF033547">
    <property type="entry name" value="transpos_IS1595"/>
    <property type="match status" value="1"/>
</dbReference>
<name>A0A182V2B1_ANOME</name>
<proteinExistence type="predicted"/>
<evidence type="ECO:0000313" key="3">
    <source>
        <dbReference type="Proteomes" id="UP000075903"/>
    </source>
</evidence>
<dbReference type="InterPro" id="IPR053164">
    <property type="entry name" value="IS1016-like_transposase"/>
</dbReference>
<sequence length="200" mass="23104">MQQVQETNETEGKTAILKWFKILREISAEYVETHRQQTGGEGLTVEIDESVITKRKYHRGRIADNNLVWLVGGICRETKEIFLELVRKRNAGNLQGIVMNNVAPGVTIVTDGWRAYIGLDGKGYEHEMINHSENFVDPSDPLIHTQTIENLWRWVKPFLRSKGTNRGALIEYIHEYQLKRAQPNNFLTILRAIQSVQEFE</sequence>
<organism evidence="2 3">
    <name type="scientific">Anopheles merus</name>
    <name type="common">Mosquito</name>
    <dbReference type="NCBI Taxonomy" id="30066"/>
    <lineage>
        <taxon>Eukaryota</taxon>
        <taxon>Metazoa</taxon>
        <taxon>Ecdysozoa</taxon>
        <taxon>Arthropoda</taxon>
        <taxon>Hexapoda</taxon>
        <taxon>Insecta</taxon>
        <taxon>Pterygota</taxon>
        <taxon>Neoptera</taxon>
        <taxon>Endopterygota</taxon>
        <taxon>Diptera</taxon>
        <taxon>Nematocera</taxon>
        <taxon>Culicoidea</taxon>
        <taxon>Culicidae</taxon>
        <taxon>Anophelinae</taxon>
        <taxon>Anopheles</taxon>
    </lineage>
</organism>
<keyword evidence="3" id="KW-1185">Reference proteome</keyword>
<dbReference type="PANTHER" id="PTHR47163">
    <property type="entry name" value="DDE_TNP_IS1595 DOMAIN-CONTAINING PROTEIN"/>
    <property type="match status" value="1"/>
</dbReference>
<evidence type="ECO:0000259" key="1">
    <source>
        <dbReference type="SMART" id="SM01126"/>
    </source>
</evidence>
<accession>A0A182V2B1</accession>
<dbReference type="SMART" id="SM01126">
    <property type="entry name" value="DDE_Tnp_IS1595"/>
    <property type="match status" value="1"/>
</dbReference>
<feature type="domain" description="ISXO2-like transposase" evidence="1">
    <location>
        <begin position="37"/>
        <end position="181"/>
    </location>
</feature>